<reference evidence="15" key="1">
    <citation type="journal article" date="2014" name="Int. J. Syst. Evol. Microbiol.">
        <title>Complete genome sequence of Corynebacterium casei LMG S-19264T (=DSM 44701T), isolated from a smear-ripened cheese.</title>
        <authorList>
            <consortium name="US DOE Joint Genome Institute (JGI-PGF)"/>
            <person name="Walter F."/>
            <person name="Albersmeier A."/>
            <person name="Kalinowski J."/>
            <person name="Ruckert C."/>
        </authorList>
    </citation>
    <scope>NUCLEOTIDE SEQUENCE</scope>
    <source>
        <strain evidence="15">KCTC 32182</strain>
    </source>
</reference>
<keyword evidence="7 12" id="KW-1133">Transmembrane helix</keyword>
<keyword evidence="8 12" id="KW-0472">Membrane</keyword>
<feature type="domain" description="HAMP" evidence="14">
    <location>
        <begin position="226"/>
        <end position="279"/>
    </location>
</feature>
<evidence type="ECO:0000259" key="13">
    <source>
        <dbReference type="PROSITE" id="PS50111"/>
    </source>
</evidence>
<dbReference type="Pfam" id="PF00672">
    <property type="entry name" value="HAMP"/>
    <property type="match status" value="1"/>
</dbReference>
<evidence type="ECO:0000256" key="8">
    <source>
        <dbReference type="ARBA" id="ARBA00023136"/>
    </source>
</evidence>
<keyword evidence="2" id="KW-1003">Cell membrane</keyword>
<dbReference type="PROSITE" id="PS50885">
    <property type="entry name" value="HAMP"/>
    <property type="match status" value="1"/>
</dbReference>
<evidence type="ECO:0008006" key="17">
    <source>
        <dbReference type="Google" id="ProtNLM"/>
    </source>
</evidence>
<keyword evidence="3" id="KW-0488">Methylation</keyword>
<dbReference type="GO" id="GO:0006935">
    <property type="term" value="P:chemotaxis"/>
    <property type="evidence" value="ECO:0007669"/>
    <property type="project" value="UniProtKB-KW"/>
</dbReference>
<feature type="transmembrane region" description="Helical" evidence="12">
    <location>
        <begin position="205"/>
        <end position="222"/>
    </location>
</feature>
<dbReference type="InterPro" id="IPR003122">
    <property type="entry name" value="Tar_rcpt_lig-bd"/>
</dbReference>
<evidence type="ECO:0000256" key="12">
    <source>
        <dbReference type="SAM" id="Phobius"/>
    </source>
</evidence>
<evidence type="ECO:0000256" key="11">
    <source>
        <dbReference type="PROSITE-ProRule" id="PRU00284"/>
    </source>
</evidence>
<feature type="transmembrane region" description="Helical" evidence="12">
    <location>
        <begin position="12"/>
        <end position="34"/>
    </location>
</feature>
<dbReference type="Pfam" id="PF02203">
    <property type="entry name" value="TarH"/>
    <property type="match status" value="1"/>
</dbReference>
<evidence type="ECO:0000256" key="10">
    <source>
        <dbReference type="ARBA" id="ARBA00029447"/>
    </source>
</evidence>
<sequence>MKHSLTLTQRLFGTLSLCIAALVVVGTIGILTLAKSQERFDYNSNVTYPSIRTMSQLIGSIDQLRIAVYRHWSADDDRKHEVEARIAELDKIVDEGFARYQAGSGYDEQDVRMLGKARVDEYAALDKTLYAADLAALKAWRDAREGFLVASRANDRPSLRVAAPAFEAAGEKLRTALASHMEMNFRLANAVSEANQANYLGSRNVLCGLVAVSALLAALFGWRMTGSIRQGLFALKDSIHRVEHDLDLTVRARVGRHDEIGQTARDFNLLLERMQANLRTILMGAREVARVAGHVSEASGRVSASAGNQNEASSAMAAAIEEMSVSISHVADRAAETRDAANLAGVKAEAGLSSIAETIDDIHGIAKVVEQAAASIREMEGYSERVVSVVQIIKDIADQTNLLALNAAIEAARAGEQGRGFAVVADEVRKLAERTSQSTVEITGTIAKMREHARLATGQMQNVEELVETGERRADHADRAIREIGAATRAAAGQVNEISEAISEQGAASQVIASRVEQVAGMAEEANGVSRHTTELSGRLDDLAREQIRILENYTL</sequence>
<dbReference type="GO" id="GO:0005886">
    <property type="term" value="C:plasma membrane"/>
    <property type="evidence" value="ECO:0007669"/>
    <property type="project" value="UniProtKB-SubCell"/>
</dbReference>
<evidence type="ECO:0000256" key="9">
    <source>
        <dbReference type="ARBA" id="ARBA00023224"/>
    </source>
</evidence>
<dbReference type="InterPro" id="IPR003660">
    <property type="entry name" value="HAMP_dom"/>
</dbReference>
<dbReference type="Proteomes" id="UP000645257">
    <property type="component" value="Unassembled WGS sequence"/>
</dbReference>
<reference evidence="15" key="2">
    <citation type="submission" date="2020-09" db="EMBL/GenBank/DDBJ databases">
        <authorList>
            <person name="Sun Q."/>
            <person name="Kim S."/>
        </authorList>
    </citation>
    <scope>NUCLEOTIDE SEQUENCE</scope>
    <source>
        <strain evidence="15">KCTC 32182</strain>
    </source>
</reference>
<dbReference type="FunFam" id="1.10.287.950:FF:000001">
    <property type="entry name" value="Methyl-accepting chemotaxis sensory transducer"/>
    <property type="match status" value="1"/>
</dbReference>
<name>A0A918P831_9NEIS</name>
<evidence type="ECO:0000256" key="2">
    <source>
        <dbReference type="ARBA" id="ARBA00022475"/>
    </source>
</evidence>
<keyword evidence="6 12" id="KW-0812">Transmembrane</keyword>
<dbReference type="GO" id="GO:0007165">
    <property type="term" value="P:signal transduction"/>
    <property type="evidence" value="ECO:0007669"/>
    <property type="project" value="UniProtKB-KW"/>
</dbReference>
<dbReference type="Pfam" id="PF00015">
    <property type="entry name" value="MCPsignal"/>
    <property type="match status" value="1"/>
</dbReference>
<accession>A0A918P831</accession>
<evidence type="ECO:0000256" key="5">
    <source>
        <dbReference type="ARBA" id="ARBA00022519"/>
    </source>
</evidence>
<dbReference type="PRINTS" id="PR00260">
    <property type="entry name" value="CHEMTRNSDUCR"/>
</dbReference>
<proteinExistence type="inferred from homology"/>
<comment type="caution">
    <text evidence="15">The sequence shown here is derived from an EMBL/GenBank/DDBJ whole genome shotgun (WGS) entry which is preliminary data.</text>
</comment>
<dbReference type="EMBL" id="BMYX01000033">
    <property type="protein sequence ID" value="GGY29836.1"/>
    <property type="molecule type" value="Genomic_DNA"/>
</dbReference>
<keyword evidence="4" id="KW-0145">Chemotaxis</keyword>
<comment type="similarity">
    <text evidence="10">Belongs to the methyl-accepting chemotaxis (MCP) protein family.</text>
</comment>
<evidence type="ECO:0000256" key="1">
    <source>
        <dbReference type="ARBA" id="ARBA00004429"/>
    </source>
</evidence>
<dbReference type="SUPFAM" id="SSF58104">
    <property type="entry name" value="Methyl-accepting chemotaxis protein (MCP) signaling domain"/>
    <property type="match status" value="1"/>
</dbReference>
<evidence type="ECO:0000256" key="3">
    <source>
        <dbReference type="ARBA" id="ARBA00022481"/>
    </source>
</evidence>
<evidence type="ECO:0000313" key="16">
    <source>
        <dbReference type="Proteomes" id="UP000645257"/>
    </source>
</evidence>
<dbReference type="SMART" id="SM00304">
    <property type="entry name" value="HAMP"/>
    <property type="match status" value="1"/>
</dbReference>
<evidence type="ECO:0000313" key="15">
    <source>
        <dbReference type="EMBL" id="GGY29836.1"/>
    </source>
</evidence>
<keyword evidence="9 11" id="KW-0807">Transducer</keyword>
<dbReference type="GO" id="GO:0004888">
    <property type="term" value="F:transmembrane signaling receptor activity"/>
    <property type="evidence" value="ECO:0007669"/>
    <property type="project" value="InterPro"/>
</dbReference>
<protein>
    <recommendedName>
        <fullName evidence="17">Methyl-accepting chemotaxis protein</fullName>
    </recommendedName>
</protein>
<feature type="domain" description="Methyl-accepting transducer" evidence="13">
    <location>
        <begin position="284"/>
        <end position="520"/>
    </location>
</feature>
<dbReference type="SMART" id="SM00283">
    <property type="entry name" value="MA"/>
    <property type="match status" value="1"/>
</dbReference>
<dbReference type="InterPro" id="IPR004089">
    <property type="entry name" value="MCPsignal_dom"/>
</dbReference>
<dbReference type="CDD" id="cd11386">
    <property type="entry name" value="MCP_signal"/>
    <property type="match status" value="1"/>
</dbReference>
<dbReference type="Gene3D" id="1.10.287.950">
    <property type="entry name" value="Methyl-accepting chemotaxis protein"/>
    <property type="match status" value="1"/>
</dbReference>
<dbReference type="AlphaFoldDB" id="A0A918P831"/>
<comment type="subcellular location">
    <subcellularLocation>
        <location evidence="1">Cell inner membrane</location>
        <topology evidence="1">Multi-pass membrane protein</topology>
    </subcellularLocation>
</comment>
<evidence type="ECO:0000256" key="6">
    <source>
        <dbReference type="ARBA" id="ARBA00022692"/>
    </source>
</evidence>
<dbReference type="InterPro" id="IPR004090">
    <property type="entry name" value="Chemotax_Me-accpt_rcpt"/>
</dbReference>
<keyword evidence="16" id="KW-1185">Reference proteome</keyword>
<evidence type="ECO:0000256" key="4">
    <source>
        <dbReference type="ARBA" id="ARBA00022500"/>
    </source>
</evidence>
<keyword evidence="5" id="KW-0997">Cell inner membrane</keyword>
<dbReference type="CDD" id="cd06225">
    <property type="entry name" value="HAMP"/>
    <property type="match status" value="1"/>
</dbReference>
<dbReference type="PANTHER" id="PTHR32089:SF112">
    <property type="entry name" value="LYSOZYME-LIKE PROTEIN-RELATED"/>
    <property type="match status" value="1"/>
</dbReference>
<evidence type="ECO:0000256" key="7">
    <source>
        <dbReference type="ARBA" id="ARBA00022989"/>
    </source>
</evidence>
<evidence type="ECO:0000259" key="14">
    <source>
        <dbReference type="PROSITE" id="PS50885"/>
    </source>
</evidence>
<dbReference type="RefSeq" id="WP_189536928.1">
    <property type="nucleotide sequence ID" value="NZ_BMYX01000033.1"/>
</dbReference>
<gene>
    <name evidence="15" type="ORF">GCM10011289_35910</name>
</gene>
<organism evidence="15 16">
    <name type="scientific">Paludibacterium paludis</name>
    <dbReference type="NCBI Taxonomy" id="1225769"/>
    <lineage>
        <taxon>Bacteria</taxon>
        <taxon>Pseudomonadati</taxon>
        <taxon>Pseudomonadota</taxon>
        <taxon>Betaproteobacteria</taxon>
        <taxon>Neisseriales</taxon>
        <taxon>Chromobacteriaceae</taxon>
        <taxon>Paludibacterium</taxon>
    </lineage>
</organism>
<dbReference type="PANTHER" id="PTHR32089">
    <property type="entry name" value="METHYL-ACCEPTING CHEMOTAXIS PROTEIN MCPB"/>
    <property type="match status" value="1"/>
</dbReference>
<dbReference type="PROSITE" id="PS50111">
    <property type="entry name" value="CHEMOTAXIS_TRANSDUC_2"/>
    <property type="match status" value="1"/>
</dbReference>